<name>A0A100IR16_ASPNG</name>
<dbReference type="EMBL" id="BCMY01000017">
    <property type="protein sequence ID" value="GAQ45565.1"/>
    <property type="molecule type" value="Genomic_DNA"/>
</dbReference>
<dbReference type="Proteomes" id="UP000068243">
    <property type="component" value="Unassembled WGS sequence"/>
</dbReference>
<dbReference type="OMA" id="WIHLAPR"/>
<dbReference type="VEuPathDB" id="FungiDB:ASPNIDRAFT2_1085672"/>
<organism evidence="1 2">
    <name type="scientific">Aspergillus niger</name>
    <dbReference type="NCBI Taxonomy" id="5061"/>
    <lineage>
        <taxon>Eukaryota</taxon>
        <taxon>Fungi</taxon>
        <taxon>Dikarya</taxon>
        <taxon>Ascomycota</taxon>
        <taxon>Pezizomycotina</taxon>
        <taxon>Eurotiomycetes</taxon>
        <taxon>Eurotiomycetidae</taxon>
        <taxon>Eurotiales</taxon>
        <taxon>Aspergillaceae</taxon>
        <taxon>Aspergillus</taxon>
        <taxon>Aspergillus subgen. Circumdati</taxon>
    </lineage>
</organism>
<evidence type="ECO:0000313" key="1">
    <source>
        <dbReference type="EMBL" id="GAQ45565.1"/>
    </source>
</evidence>
<protein>
    <submittedName>
        <fullName evidence="1">Similar to An12g09890</fullName>
    </submittedName>
</protein>
<evidence type="ECO:0000313" key="2">
    <source>
        <dbReference type="Proteomes" id="UP000068243"/>
    </source>
</evidence>
<comment type="caution">
    <text evidence="1">The sequence shown here is derived from an EMBL/GenBank/DDBJ whole genome shotgun (WGS) entry which is preliminary data.</text>
</comment>
<sequence length="309" mass="36142">MQTDQPPEMPPNPNDESRTLKSVRKIMERLEGRNVLNFISPSFCDANNIVLLPLDLEAKHHGKGKSSTTPLLFEPLPIEALHTYPIDPHPYTTIDKREDSCYTIKDYATIKKDSCESYPPFRLKEIAIKLERWIHLAPRTHRYYAVPATLTHIGIWYPSITTDKLYAQTSNIYDKLGQYLYTVNRFFECIDDRYPYIVMITQHWCQERCPEDSMMRFELLGILQTMRTRLEQDEIDSEGMVPVLMVSFMIPSHARILQAHMHNGKLVVAHSRIYSFETMREAPMDLFTRWLLSTPVGFFKETDTDDQYP</sequence>
<dbReference type="VEuPathDB" id="FungiDB:M747DRAFT_349015"/>
<reference evidence="2" key="1">
    <citation type="journal article" date="2016" name="Genome Announc.">
        <title>Draft genome sequence of Aspergillus niger strain An76.</title>
        <authorList>
            <person name="Gong W."/>
            <person name="Cheng Z."/>
            <person name="Zhang H."/>
            <person name="Liu L."/>
            <person name="Gao P."/>
            <person name="Wang L."/>
        </authorList>
    </citation>
    <scope>NUCLEOTIDE SEQUENCE [LARGE SCALE GENOMIC DNA]</scope>
    <source>
        <strain evidence="2">An76</strain>
    </source>
</reference>
<dbReference type="AlphaFoldDB" id="A0A100IR16"/>
<gene>
    <name evidence="1" type="ORF">ABL_08226</name>
</gene>
<accession>A0A100IR16</accession>
<dbReference type="OrthoDB" id="4436899at2759"/>
<dbReference type="VEuPathDB" id="FungiDB:An12g09890"/>
<dbReference type="VEuPathDB" id="FungiDB:ATCC64974_34040"/>
<proteinExistence type="predicted"/>